<dbReference type="PANTHER" id="PTHR10972:SF88">
    <property type="entry name" value="OXYSTEROL-BINDING PROTEIN-RELATED PROTEIN 2B"/>
    <property type="match status" value="1"/>
</dbReference>
<dbReference type="GO" id="GO:0016020">
    <property type="term" value="C:membrane"/>
    <property type="evidence" value="ECO:0007669"/>
    <property type="project" value="TreeGrafter"/>
</dbReference>
<feature type="non-terminal residue" evidence="3">
    <location>
        <position position="413"/>
    </location>
</feature>
<dbReference type="PANTHER" id="PTHR10972">
    <property type="entry name" value="OXYSTEROL-BINDING PROTEIN-RELATED"/>
    <property type="match status" value="1"/>
</dbReference>
<sequence length="413" mass="46707">MHPLCCISVESFGIGCAGDGDQSTEEAAAAAALCRTKSMPASLAAFSDGSHANVIRRPPGSKPTVAGVLHKWTNYGKGWRSRWFLLRNGVLSYAKIRRPENLNLLASKNNDYRLIGEISSNRIPRGDENGGGRRKHQKAVGVVHLKITSFRESKSDDRRFYIFTATKTLHLRTNSKSDREAWIQALASSSRSISPLTSLNYNLTTVPSDLSVSTDRLKERLIEEGIGETLVKDCEQIMLSEFLEIRGQLQVLCDERSNLLDTIRQLEAASFEAEASGMNDGEFQLMKHDLSSEERGKYSECSTTESSDDIEKRELEEEAENSGTMAANMELQNRYSHVQRRKRLPVPVEKEKRVQPLVNDQRQWWEKDLTRVVPPCFTSTSQYHPCRNAVKTWSIHIYWTKHTNKEKTGKLTK</sequence>
<evidence type="ECO:0000313" key="3">
    <source>
        <dbReference type="EMBL" id="KAG6606184.1"/>
    </source>
</evidence>
<dbReference type="GO" id="GO:0005829">
    <property type="term" value="C:cytosol"/>
    <property type="evidence" value="ECO:0007669"/>
    <property type="project" value="TreeGrafter"/>
</dbReference>
<feature type="non-terminal residue" evidence="3">
    <location>
        <position position="1"/>
    </location>
</feature>
<dbReference type="GO" id="GO:0032934">
    <property type="term" value="F:sterol binding"/>
    <property type="evidence" value="ECO:0007669"/>
    <property type="project" value="TreeGrafter"/>
</dbReference>
<organism evidence="3 4">
    <name type="scientific">Cucurbita argyrosperma subsp. sororia</name>
    <dbReference type="NCBI Taxonomy" id="37648"/>
    <lineage>
        <taxon>Eukaryota</taxon>
        <taxon>Viridiplantae</taxon>
        <taxon>Streptophyta</taxon>
        <taxon>Embryophyta</taxon>
        <taxon>Tracheophyta</taxon>
        <taxon>Spermatophyta</taxon>
        <taxon>Magnoliopsida</taxon>
        <taxon>eudicotyledons</taxon>
        <taxon>Gunneridae</taxon>
        <taxon>Pentapetalae</taxon>
        <taxon>rosids</taxon>
        <taxon>fabids</taxon>
        <taxon>Cucurbitales</taxon>
        <taxon>Cucurbitaceae</taxon>
        <taxon>Cucurbiteae</taxon>
        <taxon>Cucurbita</taxon>
    </lineage>
</organism>
<dbReference type="Proteomes" id="UP000685013">
    <property type="component" value="Chromosome 2"/>
</dbReference>
<feature type="domain" description="PH" evidence="2">
    <location>
        <begin position="62"/>
        <end position="191"/>
    </location>
</feature>
<proteinExistence type="predicted"/>
<comment type="function">
    <text evidence="1">May be involved in the transport of sterols.</text>
</comment>
<evidence type="ECO:0000259" key="2">
    <source>
        <dbReference type="PROSITE" id="PS50003"/>
    </source>
</evidence>
<keyword evidence="4" id="KW-1185">Reference proteome</keyword>
<dbReference type="AlphaFoldDB" id="A0AAV6P5K9"/>
<dbReference type="EMBL" id="JAGKQH010000002">
    <property type="protein sequence ID" value="KAG6606184.1"/>
    <property type="molecule type" value="Genomic_DNA"/>
</dbReference>
<name>A0AAV6P5K9_9ROSI</name>
<evidence type="ECO:0000256" key="1">
    <source>
        <dbReference type="ARBA" id="ARBA00003361"/>
    </source>
</evidence>
<dbReference type="InterPro" id="IPR001849">
    <property type="entry name" value="PH_domain"/>
</dbReference>
<evidence type="ECO:0000313" key="4">
    <source>
        <dbReference type="Proteomes" id="UP000685013"/>
    </source>
</evidence>
<protein>
    <submittedName>
        <fullName evidence="3">Oxysterol-binding protein-related protein 2A</fullName>
    </submittedName>
</protein>
<gene>
    <name evidence="3" type="primary">ORP2A</name>
    <name evidence="3" type="ORF">SDJN03_03501</name>
</gene>
<reference evidence="3 4" key="1">
    <citation type="journal article" date="2021" name="Hortic Res">
        <title>The domestication of Cucurbita argyrosperma as revealed by the genome of its wild relative.</title>
        <authorList>
            <person name="Barrera-Redondo J."/>
            <person name="Sanchez-de la Vega G."/>
            <person name="Aguirre-Liguori J.A."/>
            <person name="Castellanos-Morales G."/>
            <person name="Gutierrez-Guerrero Y.T."/>
            <person name="Aguirre-Dugua X."/>
            <person name="Aguirre-Planter E."/>
            <person name="Tenaillon M.I."/>
            <person name="Lira-Saade R."/>
            <person name="Eguiarte L.E."/>
        </authorList>
    </citation>
    <scope>NUCLEOTIDE SEQUENCE [LARGE SCALE GENOMIC DNA]</scope>
    <source>
        <strain evidence="3">JBR-2021</strain>
    </source>
</reference>
<dbReference type="SMART" id="SM00233">
    <property type="entry name" value="PH"/>
    <property type="match status" value="1"/>
</dbReference>
<accession>A0AAV6P5K9</accession>
<dbReference type="Pfam" id="PF00169">
    <property type="entry name" value="PH"/>
    <property type="match status" value="1"/>
</dbReference>
<dbReference type="InterPro" id="IPR000648">
    <property type="entry name" value="Oxysterol-bd"/>
</dbReference>
<comment type="caution">
    <text evidence="3">The sequence shown here is derived from an EMBL/GenBank/DDBJ whole genome shotgun (WGS) entry which is preliminary data.</text>
</comment>
<dbReference type="PROSITE" id="PS50003">
    <property type="entry name" value="PH_DOMAIN"/>
    <property type="match status" value="1"/>
</dbReference>